<evidence type="ECO:0000313" key="1">
    <source>
        <dbReference type="EMBL" id="SJL14622.1"/>
    </source>
</evidence>
<dbReference type="AlphaFoldDB" id="A0A284S0T6"/>
<organism evidence="1 2">
    <name type="scientific">Armillaria ostoyae</name>
    <name type="common">Armillaria root rot fungus</name>
    <dbReference type="NCBI Taxonomy" id="47428"/>
    <lineage>
        <taxon>Eukaryota</taxon>
        <taxon>Fungi</taxon>
        <taxon>Dikarya</taxon>
        <taxon>Basidiomycota</taxon>
        <taxon>Agaricomycotina</taxon>
        <taxon>Agaricomycetes</taxon>
        <taxon>Agaricomycetidae</taxon>
        <taxon>Agaricales</taxon>
        <taxon>Marasmiineae</taxon>
        <taxon>Physalacriaceae</taxon>
        <taxon>Armillaria</taxon>
    </lineage>
</organism>
<gene>
    <name evidence="1" type="ORF">ARMOST_18085</name>
</gene>
<dbReference type="EMBL" id="FUEG01000024">
    <property type="protein sequence ID" value="SJL14622.1"/>
    <property type="molecule type" value="Genomic_DNA"/>
</dbReference>
<proteinExistence type="predicted"/>
<keyword evidence="2" id="KW-1185">Reference proteome</keyword>
<dbReference type="Proteomes" id="UP000219338">
    <property type="component" value="Unassembled WGS sequence"/>
</dbReference>
<reference evidence="2" key="1">
    <citation type="journal article" date="2017" name="Nat. Ecol. Evol.">
        <title>Genome expansion and lineage-specific genetic innovations in the forest pathogenic fungi Armillaria.</title>
        <authorList>
            <person name="Sipos G."/>
            <person name="Prasanna A.N."/>
            <person name="Walter M.C."/>
            <person name="O'Connor E."/>
            <person name="Balint B."/>
            <person name="Krizsan K."/>
            <person name="Kiss B."/>
            <person name="Hess J."/>
            <person name="Varga T."/>
            <person name="Slot J."/>
            <person name="Riley R."/>
            <person name="Boka B."/>
            <person name="Rigling D."/>
            <person name="Barry K."/>
            <person name="Lee J."/>
            <person name="Mihaltcheva S."/>
            <person name="LaButti K."/>
            <person name="Lipzen A."/>
            <person name="Waldron R."/>
            <person name="Moloney N.M."/>
            <person name="Sperisen C."/>
            <person name="Kredics L."/>
            <person name="Vagvoelgyi C."/>
            <person name="Patrignani A."/>
            <person name="Fitzpatrick D."/>
            <person name="Nagy I."/>
            <person name="Doyle S."/>
            <person name="Anderson J.B."/>
            <person name="Grigoriev I.V."/>
            <person name="Gueldener U."/>
            <person name="Muensterkoetter M."/>
            <person name="Nagy L.G."/>
        </authorList>
    </citation>
    <scope>NUCLEOTIDE SEQUENCE [LARGE SCALE GENOMIC DNA]</scope>
    <source>
        <strain evidence="2">C18/9</strain>
    </source>
</reference>
<name>A0A284S0T6_ARMOS</name>
<protein>
    <submittedName>
        <fullName evidence="1">Uncharacterized protein</fullName>
    </submittedName>
</protein>
<sequence>MLVILYDFRLYRKLYGEPLDTDIFQQLWCRRRQQIDVVVDSLRAVAVIVPPPVAWVRFLSLYRCVNAMGTSQQWIFDSAPGTSKSSRLP</sequence>
<evidence type="ECO:0000313" key="2">
    <source>
        <dbReference type="Proteomes" id="UP000219338"/>
    </source>
</evidence>
<accession>A0A284S0T6</accession>